<accession>D3AYJ8</accession>
<dbReference type="GO" id="GO:0097505">
    <property type="term" value="C:Rad6-Rad18 complex"/>
    <property type="evidence" value="ECO:0007669"/>
    <property type="project" value="TreeGrafter"/>
</dbReference>
<evidence type="ECO:0000256" key="7">
    <source>
        <dbReference type="ARBA" id="ARBA00022723"/>
    </source>
</evidence>
<evidence type="ECO:0000256" key="16">
    <source>
        <dbReference type="ARBA" id="ARBA00082369"/>
    </source>
</evidence>
<keyword evidence="22" id="KW-1185">Reference proteome</keyword>
<dbReference type="Proteomes" id="UP000001396">
    <property type="component" value="Unassembled WGS sequence"/>
</dbReference>
<dbReference type="PROSITE" id="PS00518">
    <property type="entry name" value="ZF_RING_1"/>
    <property type="match status" value="1"/>
</dbReference>
<dbReference type="SUPFAM" id="SSF57850">
    <property type="entry name" value="RING/U-box"/>
    <property type="match status" value="1"/>
</dbReference>
<dbReference type="CDD" id="cd16529">
    <property type="entry name" value="RING-HC_RAD18"/>
    <property type="match status" value="1"/>
</dbReference>
<dbReference type="SMART" id="SM00184">
    <property type="entry name" value="RING"/>
    <property type="match status" value="1"/>
</dbReference>
<dbReference type="Pfam" id="PF13923">
    <property type="entry name" value="zf-C3HC4_2"/>
    <property type="match status" value="1"/>
</dbReference>
<dbReference type="AlphaFoldDB" id="D3AYJ8"/>
<feature type="compositionally biased region" description="Low complexity" evidence="18">
    <location>
        <begin position="201"/>
        <end position="212"/>
    </location>
</feature>
<evidence type="ECO:0000256" key="8">
    <source>
        <dbReference type="ARBA" id="ARBA00022763"/>
    </source>
</evidence>
<evidence type="ECO:0000256" key="3">
    <source>
        <dbReference type="ARBA" id="ARBA00004906"/>
    </source>
</evidence>
<feature type="domain" description="SAP" evidence="20">
    <location>
        <begin position="294"/>
        <end position="328"/>
    </location>
</feature>
<protein>
    <recommendedName>
        <fullName evidence="5">RING-type E3 ubiquitin transferase</fullName>
        <ecNumber evidence="5">2.3.2.27</ecNumber>
    </recommendedName>
    <alternativeName>
        <fullName evidence="15 16">RING-type E3 ubiquitin transferase RAD18</fullName>
    </alternativeName>
</protein>
<evidence type="ECO:0000259" key="19">
    <source>
        <dbReference type="PROSITE" id="PS50089"/>
    </source>
</evidence>
<evidence type="ECO:0000256" key="15">
    <source>
        <dbReference type="ARBA" id="ARBA00031783"/>
    </source>
</evidence>
<evidence type="ECO:0000256" key="9">
    <source>
        <dbReference type="ARBA" id="ARBA00022771"/>
    </source>
</evidence>
<comment type="subcellular location">
    <subcellularLocation>
        <location evidence="2">Nucleus</location>
    </subcellularLocation>
</comment>
<dbReference type="PANTHER" id="PTHR14134">
    <property type="entry name" value="E3 UBIQUITIN-PROTEIN LIGASE RAD18"/>
    <property type="match status" value="1"/>
</dbReference>
<evidence type="ECO:0000256" key="1">
    <source>
        <dbReference type="ARBA" id="ARBA00000900"/>
    </source>
</evidence>
<dbReference type="InterPro" id="IPR003034">
    <property type="entry name" value="SAP_dom"/>
</dbReference>
<evidence type="ECO:0000256" key="10">
    <source>
        <dbReference type="ARBA" id="ARBA00022786"/>
    </source>
</evidence>
<feature type="compositionally biased region" description="Low complexity" evidence="18">
    <location>
        <begin position="146"/>
        <end position="160"/>
    </location>
</feature>
<dbReference type="GO" id="GO:0006513">
    <property type="term" value="P:protein monoubiquitination"/>
    <property type="evidence" value="ECO:0007669"/>
    <property type="project" value="InterPro"/>
</dbReference>
<evidence type="ECO:0000256" key="14">
    <source>
        <dbReference type="ARBA" id="ARBA00023242"/>
    </source>
</evidence>
<keyword evidence="13" id="KW-0234">DNA repair</keyword>
<dbReference type="GeneID" id="31356788"/>
<evidence type="ECO:0000313" key="21">
    <source>
        <dbReference type="EMBL" id="EFA86025.1"/>
    </source>
</evidence>
<keyword evidence="7" id="KW-0479">Metal-binding</keyword>
<dbReference type="InParanoid" id="D3AYJ8"/>
<evidence type="ECO:0000256" key="18">
    <source>
        <dbReference type="SAM" id="MobiDB-lite"/>
    </source>
</evidence>
<dbReference type="SMART" id="SM00513">
    <property type="entry name" value="SAP"/>
    <property type="match status" value="1"/>
</dbReference>
<keyword evidence="12" id="KW-0238">DNA-binding</keyword>
<evidence type="ECO:0000256" key="12">
    <source>
        <dbReference type="ARBA" id="ARBA00023125"/>
    </source>
</evidence>
<proteinExistence type="inferred from homology"/>
<reference evidence="21 22" key="1">
    <citation type="journal article" date="2011" name="Genome Res.">
        <title>Phylogeny-wide analysis of social amoeba genomes highlights ancient origins for complex intercellular communication.</title>
        <authorList>
            <person name="Heidel A.J."/>
            <person name="Lawal H.M."/>
            <person name="Felder M."/>
            <person name="Schilde C."/>
            <person name="Helps N.R."/>
            <person name="Tunggal B."/>
            <person name="Rivero F."/>
            <person name="John U."/>
            <person name="Schleicher M."/>
            <person name="Eichinger L."/>
            <person name="Platzer M."/>
            <person name="Noegel A.A."/>
            <person name="Schaap P."/>
            <person name="Gloeckner G."/>
        </authorList>
    </citation>
    <scope>NUCLEOTIDE SEQUENCE [LARGE SCALE GENOMIC DNA]</scope>
    <source>
        <strain evidence="22">ATCC 26659 / Pp 5 / PN500</strain>
    </source>
</reference>
<dbReference type="GO" id="GO:0006301">
    <property type="term" value="P:DNA damage tolerance"/>
    <property type="evidence" value="ECO:0007669"/>
    <property type="project" value="InterPro"/>
</dbReference>
<name>D3AYJ8_HETP5</name>
<dbReference type="InterPro" id="IPR013083">
    <property type="entry name" value="Znf_RING/FYVE/PHD"/>
</dbReference>
<dbReference type="PROSITE" id="PS50800">
    <property type="entry name" value="SAP"/>
    <property type="match status" value="1"/>
</dbReference>
<evidence type="ECO:0000256" key="6">
    <source>
        <dbReference type="ARBA" id="ARBA00022679"/>
    </source>
</evidence>
<evidence type="ECO:0000256" key="2">
    <source>
        <dbReference type="ARBA" id="ARBA00004123"/>
    </source>
</evidence>
<dbReference type="Pfam" id="PF02037">
    <property type="entry name" value="SAP"/>
    <property type="match status" value="1"/>
</dbReference>
<feature type="compositionally biased region" description="Low complexity" evidence="18">
    <location>
        <begin position="360"/>
        <end position="422"/>
    </location>
</feature>
<organism evidence="21 22">
    <name type="scientific">Heterostelium pallidum (strain ATCC 26659 / Pp 5 / PN500)</name>
    <name type="common">Cellular slime mold</name>
    <name type="synonym">Polysphondylium pallidum</name>
    <dbReference type="NCBI Taxonomy" id="670386"/>
    <lineage>
        <taxon>Eukaryota</taxon>
        <taxon>Amoebozoa</taxon>
        <taxon>Evosea</taxon>
        <taxon>Eumycetozoa</taxon>
        <taxon>Dictyostelia</taxon>
        <taxon>Acytosteliales</taxon>
        <taxon>Acytosteliaceae</taxon>
        <taxon>Heterostelium</taxon>
    </lineage>
</organism>
<dbReference type="EC" id="2.3.2.27" evidence="5"/>
<feature type="domain" description="RING-type" evidence="19">
    <location>
        <begin position="7"/>
        <end position="47"/>
    </location>
</feature>
<dbReference type="OMA" id="LVYHIMK"/>
<feature type="compositionally biased region" description="Basic and acidic residues" evidence="18">
    <location>
        <begin position="125"/>
        <end position="145"/>
    </location>
</feature>
<dbReference type="GO" id="GO:0003697">
    <property type="term" value="F:single-stranded DNA binding"/>
    <property type="evidence" value="ECO:0007669"/>
    <property type="project" value="InterPro"/>
</dbReference>
<keyword evidence="11" id="KW-0862">Zinc</keyword>
<sequence>MDHLLKCPICFDFFDTALMIITCSHNFCSLCIKKYFSQPNLHCPICRKAASTSELRNNRLLDELVTALKQTLEKKNGDSSELLLSTDDSSISSTQIISTQQTTYASIVKKRSSSSSSISSSSTKHTNDKKLKTANHHYDDNDNDFKSNNSNNSSQQQQQQTPGRMMTRSRSQKEGIKYDDSIFSDTLSVGSSSNNKRKGRSSTSPRKSQSSQELHKEDRLVVSVPLSDSNNYNNKSANKNINNHNNEDDDEIETSQPTINSQSIQPILNNNNNNNQQLLIIQPKRLTPLAKLCYSIMKIKQIKDSLKSLGLRTNGDRQTLINRHKEYTLRHNSQCDSMNPKTKEEIIEELYEYEQLTAKPKTTATTTSKKKQTTNNKKSNSNSPVLSLPSPVLSPPSLLSLPSPTLQSSSQYPITNNNSNNNNDDDDDQVNNNTTISQTQTQDQSQDLFEKLKLQILSRKSVNSLKS</sequence>
<dbReference type="PANTHER" id="PTHR14134:SF2">
    <property type="entry name" value="E3 UBIQUITIN-PROTEIN LIGASE RAD18"/>
    <property type="match status" value="1"/>
</dbReference>
<comment type="catalytic activity">
    <reaction evidence="1">
        <text>S-ubiquitinyl-[E2 ubiquitin-conjugating enzyme]-L-cysteine + [acceptor protein]-L-lysine = [E2 ubiquitin-conjugating enzyme]-L-cysteine + N(6)-ubiquitinyl-[acceptor protein]-L-lysine.</text>
        <dbReference type="EC" id="2.3.2.27"/>
    </reaction>
</comment>
<evidence type="ECO:0000256" key="4">
    <source>
        <dbReference type="ARBA" id="ARBA00009506"/>
    </source>
</evidence>
<dbReference type="InterPro" id="IPR001841">
    <property type="entry name" value="Znf_RING"/>
</dbReference>
<feature type="compositionally biased region" description="Low complexity" evidence="18">
    <location>
        <begin position="430"/>
        <end position="444"/>
    </location>
</feature>
<feature type="region of interest" description="Disordered" evidence="18">
    <location>
        <begin position="109"/>
        <end position="258"/>
    </location>
</feature>
<evidence type="ECO:0000256" key="17">
    <source>
        <dbReference type="PROSITE-ProRule" id="PRU00175"/>
    </source>
</evidence>
<dbReference type="RefSeq" id="XP_020438131.1">
    <property type="nucleotide sequence ID" value="XM_020572273.1"/>
</dbReference>
<feature type="compositionally biased region" description="Low complexity" evidence="18">
    <location>
        <begin position="113"/>
        <end position="122"/>
    </location>
</feature>
<gene>
    <name evidence="21" type="ORF">PPL_01258</name>
</gene>
<dbReference type="FunFam" id="3.30.40.10:FF:000172">
    <property type="entry name" value="E3 ubiquitin-protein ligase RAD18"/>
    <property type="match status" value="1"/>
</dbReference>
<evidence type="ECO:0000256" key="13">
    <source>
        <dbReference type="ARBA" id="ARBA00023204"/>
    </source>
</evidence>
<evidence type="ECO:0000256" key="11">
    <source>
        <dbReference type="ARBA" id="ARBA00022833"/>
    </source>
</evidence>
<evidence type="ECO:0000256" key="5">
    <source>
        <dbReference type="ARBA" id="ARBA00012483"/>
    </source>
</evidence>
<feature type="compositionally biased region" description="Basic and acidic residues" evidence="18">
    <location>
        <begin position="171"/>
        <end position="180"/>
    </location>
</feature>
<feature type="compositionally biased region" description="Low complexity" evidence="18">
    <location>
        <begin position="230"/>
        <end position="244"/>
    </location>
</feature>
<keyword evidence="8" id="KW-0227">DNA damage</keyword>
<keyword evidence="9 17" id="KW-0863">Zinc-finger</keyword>
<keyword evidence="6" id="KW-0808">Transferase</keyword>
<keyword evidence="14" id="KW-0539">Nucleus</keyword>
<feature type="region of interest" description="Disordered" evidence="18">
    <location>
        <begin position="360"/>
        <end position="444"/>
    </location>
</feature>
<dbReference type="EMBL" id="ADBJ01000004">
    <property type="protein sequence ID" value="EFA86025.1"/>
    <property type="molecule type" value="Genomic_DNA"/>
</dbReference>
<dbReference type="GO" id="GO:0006281">
    <property type="term" value="P:DNA repair"/>
    <property type="evidence" value="ECO:0007669"/>
    <property type="project" value="UniProtKB-KW"/>
</dbReference>
<dbReference type="PROSITE" id="PS50089">
    <property type="entry name" value="ZF_RING_2"/>
    <property type="match status" value="1"/>
</dbReference>
<keyword evidence="10" id="KW-0833">Ubl conjugation pathway</keyword>
<dbReference type="InterPro" id="IPR039577">
    <property type="entry name" value="Rad18"/>
</dbReference>
<evidence type="ECO:0000259" key="20">
    <source>
        <dbReference type="PROSITE" id="PS50800"/>
    </source>
</evidence>
<comment type="similarity">
    <text evidence="4">Belongs to the RAD18 family.</text>
</comment>
<comment type="pathway">
    <text evidence="3">Protein modification; protein ubiquitination.</text>
</comment>
<dbReference type="GO" id="GO:0061630">
    <property type="term" value="F:ubiquitin protein ligase activity"/>
    <property type="evidence" value="ECO:0007669"/>
    <property type="project" value="UniProtKB-EC"/>
</dbReference>
<dbReference type="GO" id="GO:0008270">
    <property type="term" value="F:zinc ion binding"/>
    <property type="evidence" value="ECO:0007669"/>
    <property type="project" value="UniProtKB-KW"/>
</dbReference>
<evidence type="ECO:0000313" key="22">
    <source>
        <dbReference type="Proteomes" id="UP000001396"/>
    </source>
</evidence>
<dbReference type="GO" id="GO:0005634">
    <property type="term" value="C:nucleus"/>
    <property type="evidence" value="ECO:0007669"/>
    <property type="project" value="UniProtKB-SubCell"/>
</dbReference>
<comment type="caution">
    <text evidence="21">The sequence shown here is derived from an EMBL/GenBank/DDBJ whole genome shotgun (WGS) entry which is preliminary data.</text>
</comment>
<dbReference type="Gene3D" id="3.30.40.10">
    <property type="entry name" value="Zinc/RING finger domain, C3HC4 (zinc finger)"/>
    <property type="match status" value="1"/>
</dbReference>
<dbReference type="STRING" id="670386.D3AYJ8"/>
<dbReference type="InterPro" id="IPR017907">
    <property type="entry name" value="Znf_RING_CS"/>
</dbReference>